<feature type="non-terminal residue" evidence="3">
    <location>
        <position position="283"/>
    </location>
</feature>
<gene>
    <name evidence="3" type="ORF">METZ01_LOCUS401754</name>
</gene>
<feature type="non-terminal residue" evidence="3">
    <location>
        <position position="1"/>
    </location>
</feature>
<feature type="domain" description="Glycosyl transferase family 1" evidence="1">
    <location>
        <begin position="191"/>
        <end position="283"/>
    </location>
</feature>
<feature type="domain" description="Glycosyltransferase subfamily 4-like N-terminal" evidence="2">
    <location>
        <begin position="3"/>
        <end position="174"/>
    </location>
</feature>
<evidence type="ECO:0000259" key="2">
    <source>
        <dbReference type="Pfam" id="PF13579"/>
    </source>
</evidence>
<dbReference type="InterPro" id="IPR001296">
    <property type="entry name" value="Glyco_trans_1"/>
</dbReference>
<dbReference type="GO" id="GO:0016757">
    <property type="term" value="F:glycosyltransferase activity"/>
    <property type="evidence" value="ECO:0007669"/>
    <property type="project" value="InterPro"/>
</dbReference>
<evidence type="ECO:0000259" key="1">
    <source>
        <dbReference type="Pfam" id="PF00534"/>
    </source>
</evidence>
<proteinExistence type="predicted"/>
<evidence type="ECO:0008006" key="4">
    <source>
        <dbReference type="Google" id="ProtNLM"/>
    </source>
</evidence>
<dbReference type="AlphaFoldDB" id="A0A382VR97"/>
<accession>A0A382VR97</accession>
<sequence length="283" mass="30928">AAGTASYTHALATGLSASGAQVRVLTQAPPSLTGPAPLPSDVAIPQTVTDDDIDVQWIPYTTSAVRRYVRCRAALVQEIARFQPHCLWTTNGMGTRVAGLVSKLGAPRWPTISCVRGTDISSRLPGRTPARWLESVFHRRCYARSSAIAVVSRALCDVAVAKGLSAQRLFVSPPAFDLRKSASARAQAVRSPTTILTVARLQRQKRIDVLLRAMALVRQRHDAARLIVVGEGPQRDRLERMTFELHIDEHVDFVGSIEPRSAALYEQYERAGIFALPSVREGL</sequence>
<dbReference type="Pfam" id="PF00534">
    <property type="entry name" value="Glycos_transf_1"/>
    <property type="match status" value="1"/>
</dbReference>
<dbReference type="InterPro" id="IPR028098">
    <property type="entry name" value="Glyco_trans_4-like_N"/>
</dbReference>
<dbReference type="PANTHER" id="PTHR45947:SF3">
    <property type="entry name" value="SULFOQUINOVOSYL TRANSFERASE SQD2"/>
    <property type="match status" value="1"/>
</dbReference>
<dbReference type="Gene3D" id="3.40.50.2000">
    <property type="entry name" value="Glycogen Phosphorylase B"/>
    <property type="match status" value="2"/>
</dbReference>
<reference evidence="3" key="1">
    <citation type="submission" date="2018-05" db="EMBL/GenBank/DDBJ databases">
        <authorList>
            <person name="Lanie J.A."/>
            <person name="Ng W.-L."/>
            <person name="Kazmierczak K.M."/>
            <person name="Andrzejewski T.M."/>
            <person name="Davidsen T.M."/>
            <person name="Wayne K.J."/>
            <person name="Tettelin H."/>
            <person name="Glass J.I."/>
            <person name="Rusch D."/>
            <person name="Podicherti R."/>
            <person name="Tsui H.-C.T."/>
            <person name="Winkler M.E."/>
        </authorList>
    </citation>
    <scope>NUCLEOTIDE SEQUENCE</scope>
</reference>
<dbReference type="PANTHER" id="PTHR45947">
    <property type="entry name" value="SULFOQUINOVOSYL TRANSFERASE SQD2"/>
    <property type="match status" value="1"/>
</dbReference>
<protein>
    <recommendedName>
        <fullName evidence="4">Glycosyltransferase subfamily 4-like N-terminal domain-containing protein</fullName>
    </recommendedName>
</protein>
<name>A0A382VR97_9ZZZZ</name>
<dbReference type="EMBL" id="UINC01153922">
    <property type="protein sequence ID" value="SVD48900.1"/>
    <property type="molecule type" value="Genomic_DNA"/>
</dbReference>
<dbReference type="InterPro" id="IPR050194">
    <property type="entry name" value="Glycosyltransferase_grp1"/>
</dbReference>
<dbReference type="SUPFAM" id="SSF53756">
    <property type="entry name" value="UDP-Glycosyltransferase/glycogen phosphorylase"/>
    <property type="match status" value="1"/>
</dbReference>
<evidence type="ECO:0000313" key="3">
    <source>
        <dbReference type="EMBL" id="SVD48900.1"/>
    </source>
</evidence>
<dbReference type="Pfam" id="PF13579">
    <property type="entry name" value="Glyco_trans_4_4"/>
    <property type="match status" value="1"/>
</dbReference>
<organism evidence="3">
    <name type="scientific">marine metagenome</name>
    <dbReference type="NCBI Taxonomy" id="408172"/>
    <lineage>
        <taxon>unclassified sequences</taxon>
        <taxon>metagenomes</taxon>
        <taxon>ecological metagenomes</taxon>
    </lineage>
</organism>